<feature type="domain" description="HTH lysR-type" evidence="5">
    <location>
        <begin position="1"/>
        <end position="58"/>
    </location>
</feature>
<comment type="similarity">
    <text evidence="1">Belongs to the LysR transcriptional regulatory family.</text>
</comment>
<evidence type="ECO:0000313" key="6">
    <source>
        <dbReference type="EMBL" id="NKE46569.1"/>
    </source>
</evidence>
<name>A0ABX1F2L2_9PROT</name>
<dbReference type="RefSeq" id="WP_168051099.1">
    <property type="nucleotide sequence ID" value="NZ_JAATJR010000005.1"/>
</dbReference>
<comment type="caution">
    <text evidence="6">The sequence shown here is derived from an EMBL/GenBank/DDBJ whole genome shotgun (WGS) entry which is preliminary data.</text>
</comment>
<dbReference type="Gene3D" id="1.10.10.10">
    <property type="entry name" value="Winged helix-like DNA-binding domain superfamily/Winged helix DNA-binding domain"/>
    <property type="match status" value="1"/>
</dbReference>
<dbReference type="PANTHER" id="PTHR30346">
    <property type="entry name" value="TRANSCRIPTIONAL DUAL REGULATOR HCAR-RELATED"/>
    <property type="match status" value="1"/>
</dbReference>
<protein>
    <submittedName>
        <fullName evidence="6">LysR family transcriptional regulator</fullName>
    </submittedName>
</protein>
<evidence type="ECO:0000313" key="7">
    <source>
        <dbReference type="Proteomes" id="UP000765160"/>
    </source>
</evidence>
<keyword evidence="3" id="KW-0238">DNA-binding</keyword>
<dbReference type="SUPFAM" id="SSF46785">
    <property type="entry name" value="Winged helix' DNA-binding domain"/>
    <property type="match status" value="1"/>
</dbReference>
<evidence type="ECO:0000256" key="3">
    <source>
        <dbReference type="ARBA" id="ARBA00023125"/>
    </source>
</evidence>
<dbReference type="InterPro" id="IPR036388">
    <property type="entry name" value="WH-like_DNA-bd_sf"/>
</dbReference>
<dbReference type="SUPFAM" id="SSF53850">
    <property type="entry name" value="Periplasmic binding protein-like II"/>
    <property type="match status" value="1"/>
</dbReference>
<dbReference type="EMBL" id="JAAVTX010000005">
    <property type="protein sequence ID" value="NKE46569.1"/>
    <property type="molecule type" value="Genomic_DNA"/>
</dbReference>
<dbReference type="PRINTS" id="PR00039">
    <property type="entry name" value="HTHLYSR"/>
</dbReference>
<keyword evidence="7" id="KW-1185">Reference proteome</keyword>
<dbReference type="CDD" id="cd05466">
    <property type="entry name" value="PBP2_LTTR_substrate"/>
    <property type="match status" value="1"/>
</dbReference>
<accession>A0ABX1F2L2</accession>
<dbReference type="PROSITE" id="PS50931">
    <property type="entry name" value="HTH_LYSR"/>
    <property type="match status" value="1"/>
</dbReference>
<dbReference type="InterPro" id="IPR005119">
    <property type="entry name" value="LysR_subst-bd"/>
</dbReference>
<organism evidence="6 7">
    <name type="scientific">Falsiroseomonas frigidaquae</name>
    <dbReference type="NCBI Taxonomy" id="487318"/>
    <lineage>
        <taxon>Bacteria</taxon>
        <taxon>Pseudomonadati</taxon>
        <taxon>Pseudomonadota</taxon>
        <taxon>Alphaproteobacteria</taxon>
        <taxon>Acetobacterales</taxon>
        <taxon>Roseomonadaceae</taxon>
        <taxon>Falsiroseomonas</taxon>
    </lineage>
</organism>
<proteinExistence type="inferred from homology"/>
<keyword evidence="4" id="KW-0804">Transcription</keyword>
<dbReference type="InterPro" id="IPR036390">
    <property type="entry name" value="WH_DNA-bd_sf"/>
</dbReference>
<gene>
    <name evidence="6" type="ORF">HB662_17440</name>
</gene>
<dbReference type="Pfam" id="PF03466">
    <property type="entry name" value="LysR_substrate"/>
    <property type="match status" value="1"/>
</dbReference>
<evidence type="ECO:0000259" key="5">
    <source>
        <dbReference type="PROSITE" id="PS50931"/>
    </source>
</evidence>
<dbReference type="Proteomes" id="UP000765160">
    <property type="component" value="Unassembled WGS sequence"/>
</dbReference>
<evidence type="ECO:0000256" key="2">
    <source>
        <dbReference type="ARBA" id="ARBA00023015"/>
    </source>
</evidence>
<dbReference type="InterPro" id="IPR000847">
    <property type="entry name" value="LysR_HTH_N"/>
</dbReference>
<evidence type="ECO:0000256" key="1">
    <source>
        <dbReference type="ARBA" id="ARBA00009437"/>
    </source>
</evidence>
<sequence>MELREMGYFLAASQTLHFTRAAALCGVTQPTLTRGIQKLEKELGAPLFAREGGTTHLTALGRLMQPRIEDIVARSQSARKQASLHLRRQGCDLRLGVMCSLGPSRFGALLGRFRLAEPGIDISLSDATPDRLAEQLLQGDLDAALMVQPEAYHERLKPEPLYAERFLVACAPSHPFAARRSIAMRDMDGQAYLSRINCEHRDVLREHLAAAGARLVSACRSEREDWIQCLVAAGMGVCFLPEFSAVQNGLVLRPVEDAPLARQVCLVTVVGRRWSGPLARFVDVLRRTRFAAPVANDQPHAPRALFR</sequence>
<reference evidence="6 7" key="1">
    <citation type="submission" date="2020-03" db="EMBL/GenBank/DDBJ databases">
        <title>Roseomonas selenitidurans sp. nov. isolated from soil.</title>
        <authorList>
            <person name="Liu H."/>
        </authorList>
    </citation>
    <scope>NUCLEOTIDE SEQUENCE [LARGE SCALE GENOMIC DNA]</scope>
    <source>
        <strain evidence="6 7">JCM 15073</strain>
    </source>
</reference>
<dbReference type="PANTHER" id="PTHR30346:SF28">
    <property type="entry name" value="HTH-TYPE TRANSCRIPTIONAL REGULATOR CYNR"/>
    <property type="match status" value="1"/>
</dbReference>
<dbReference type="Gene3D" id="3.40.190.10">
    <property type="entry name" value="Periplasmic binding protein-like II"/>
    <property type="match status" value="2"/>
</dbReference>
<evidence type="ECO:0000256" key="4">
    <source>
        <dbReference type="ARBA" id="ARBA00023163"/>
    </source>
</evidence>
<keyword evidence="2" id="KW-0805">Transcription regulation</keyword>
<dbReference type="Pfam" id="PF00126">
    <property type="entry name" value="HTH_1"/>
    <property type="match status" value="1"/>
</dbReference>